<protein>
    <submittedName>
        <fullName evidence="2">Uncharacterized protein</fullName>
    </submittedName>
</protein>
<dbReference type="EMBL" id="GBRH01221679">
    <property type="protein sequence ID" value="JAD76216.1"/>
    <property type="molecule type" value="Transcribed_RNA"/>
</dbReference>
<proteinExistence type="predicted"/>
<keyword evidence="1" id="KW-0812">Transmembrane</keyword>
<name>A0A0A9CKW1_ARUDO</name>
<evidence type="ECO:0000256" key="1">
    <source>
        <dbReference type="SAM" id="Phobius"/>
    </source>
</evidence>
<keyword evidence="1" id="KW-1133">Transmembrane helix</keyword>
<reference evidence="2" key="1">
    <citation type="submission" date="2014-09" db="EMBL/GenBank/DDBJ databases">
        <authorList>
            <person name="Magalhaes I.L.F."/>
            <person name="Oliveira U."/>
            <person name="Santos F.R."/>
            <person name="Vidigal T.H.D.A."/>
            <person name="Brescovit A.D."/>
            <person name="Santos A.J."/>
        </authorList>
    </citation>
    <scope>NUCLEOTIDE SEQUENCE</scope>
    <source>
        <tissue evidence="2">Shoot tissue taken approximately 20 cm above the soil surface</tissue>
    </source>
</reference>
<keyword evidence="1" id="KW-0472">Membrane</keyword>
<feature type="transmembrane region" description="Helical" evidence="1">
    <location>
        <begin position="9"/>
        <end position="31"/>
    </location>
</feature>
<reference evidence="2" key="2">
    <citation type="journal article" date="2015" name="Data Brief">
        <title>Shoot transcriptome of the giant reed, Arundo donax.</title>
        <authorList>
            <person name="Barrero R.A."/>
            <person name="Guerrero F.D."/>
            <person name="Moolhuijzen P."/>
            <person name="Goolsby J.A."/>
            <person name="Tidwell J."/>
            <person name="Bellgard S.E."/>
            <person name="Bellgard M.I."/>
        </authorList>
    </citation>
    <scope>NUCLEOTIDE SEQUENCE</scope>
    <source>
        <tissue evidence="2">Shoot tissue taken approximately 20 cm above the soil surface</tissue>
    </source>
</reference>
<sequence>MKCICMHMSLYECTIVSSTTIMPIILTILSMNND</sequence>
<organism evidence="2">
    <name type="scientific">Arundo donax</name>
    <name type="common">Giant reed</name>
    <name type="synonym">Donax arundinaceus</name>
    <dbReference type="NCBI Taxonomy" id="35708"/>
    <lineage>
        <taxon>Eukaryota</taxon>
        <taxon>Viridiplantae</taxon>
        <taxon>Streptophyta</taxon>
        <taxon>Embryophyta</taxon>
        <taxon>Tracheophyta</taxon>
        <taxon>Spermatophyta</taxon>
        <taxon>Magnoliopsida</taxon>
        <taxon>Liliopsida</taxon>
        <taxon>Poales</taxon>
        <taxon>Poaceae</taxon>
        <taxon>PACMAD clade</taxon>
        <taxon>Arundinoideae</taxon>
        <taxon>Arundineae</taxon>
        <taxon>Arundo</taxon>
    </lineage>
</organism>
<dbReference type="AlphaFoldDB" id="A0A0A9CKW1"/>
<accession>A0A0A9CKW1</accession>
<evidence type="ECO:0000313" key="2">
    <source>
        <dbReference type="EMBL" id="JAD76216.1"/>
    </source>
</evidence>